<dbReference type="Proteomes" id="UP001231189">
    <property type="component" value="Unassembled WGS sequence"/>
</dbReference>
<keyword evidence="2" id="KW-1185">Reference proteome</keyword>
<dbReference type="Pfam" id="PF07893">
    <property type="entry name" value="DUF1668"/>
    <property type="match status" value="1"/>
</dbReference>
<sequence length="347" mass="38649">MRRQFLNLVLGSHKTGSFSLRRIKAATFFHPKKQNVNAASPPSMEAAELPAPALSFGVPSSGRMMTMRFMPLGGSTDKIVSADQDGTVMMYDACENKLHAMPRLTGRAMRCPIPIAAGDALYLIEACPRATEPDQPDSSSFKALIHGDSASKPGWHWHPLPPPPYVESTDYGAFSSGGGSRISSWAVVGDSIWMSRHGVFNSTHSFDTTTREWKHGRSSEIPLLGRAEHVPNRDRLFGFRFVSSERNQLLCASDLEGEVPDTVWEEEAPQQEHRGFEPDFAVSPVDRHSHHLAHLGSGRFCTARFYRHDGKRFAVFTGLEVDKGLNLVKHKSLRYNLDDDEPLHWVL</sequence>
<name>A0AAD8W7Y4_LOLMU</name>
<reference evidence="1" key="1">
    <citation type="submission" date="2023-07" db="EMBL/GenBank/DDBJ databases">
        <title>A chromosome-level genome assembly of Lolium multiflorum.</title>
        <authorList>
            <person name="Chen Y."/>
            <person name="Copetti D."/>
            <person name="Kolliker R."/>
            <person name="Studer B."/>
        </authorList>
    </citation>
    <scope>NUCLEOTIDE SEQUENCE</scope>
    <source>
        <strain evidence="1">02402/16</strain>
        <tissue evidence="1">Leaf</tissue>
    </source>
</reference>
<comment type="caution">
    <text evidence="1">The sequence shown here is derived from an EMBL/GenBank/DDBJ whole genome shotgun (WGS) entry which is preliminary data.</text>
</comment>
<dbReference type="PANTHER" id="PTHR33085">
    <property type="entry name" value="OS12G0113100 PROTEIN-RELATED"/>
    <property type="match status" value="1"/>
</dbReference>
<accession>A0AAD8W7Y4</accession>
<dbReference type="EMBL" id="JAUUTY010000004">
    <property type="protein sequence ID" value="KAK1644419.1"/>
    <property type="molecule type" value="Genomic_DNA"/>
</dbReference>
<evidence type="ECO:0000313" key="2">
    <source>
        <dbReference type="Proteomes" id="UP001231189"/>
    </source>
</evidence>
<dbReference type="AlphaFoldDB" id="A0AAD8W7Y4"/>
<evidence type="ECO:0000313" key="1">
    <source>
        <dbReference type="EMBL" id="KAK1644419.1"/>
    </source>
</evidence>
<protein>
    <submittedName>
        <fullName evidence="1">Uncharacterized protein</fullName>
    </submittedName>
</protein>
<proteinExistence type="predicted"/>
<dbReference type="PANTHER" id="PTHR33085:SF126">
    <property type="entry name" value="EXPRESSED PROTEIN"/>
    <property type="match status" value="1"/>
</dbReference>
<organism evidence="1 2">
    <name type="scientific">Lolium multiflorum</name>
    <name type="common">Italian ryegrass</name>
    <name type="synonym">Lolium perenne subsp. multiflorum</name>
    <dbReference type="NCBI Taxonomy" id="4521"/>
    <lineage>
        <taxon>Eukaryota</taxon>
        <taxon>Viridiplantae</taxon>
        <taxon>Streptophyta</taxon>
        <taxon>Embryophyta</taxon>
        <taxon>Tracheophyta</taxon>
        <taxon>Spermatophyta</taxon>
        <taxon>Magnoliopsida</taxon>
        <taxon>Liliopsida</taxon>
        <taxon>Poales</taxon>
        <taxon>Poaceae</taxon>
        <taxon>BOP clade</taxon>
        <taxon>Pooideae</taxon>
        <taxon>Poodae</taxon>
        <taxon>Poeae</taxon>
        <taxon>Poeae Chloroplast Group 2 (Poeae type)</taxon>
        <taxon>Loliodinae</taxon>
        <taxon>Loliinae</taxon>
        <taxon>Lolium</taxon>
    </lineage>
</organism>
<dbReference type="InterPro" id="IPR012871">
    <property type="entry name" value="DUF1668_ORYSA"/>
</dbReference>
<gene>
    <name evidence="1" type="ORF">QYE76_062224</name>
</gene>